<protein>
    <submittedName>
        <fullName evidence="2">Four helix bundle protein</fullName>
    </submittedName>
</protein>
<dbReference type="EMBL" id="JAPXIC010000038">
    <property type="protein sequence ID" value="MCZ4718702.1"/>
    <property type="molecule type" value="Genomic_DNA"/>
</dbReference>
<reference evidence="2" key="1">
    <citation type="submission" date="2022-12" db="EMBL/GenBank/DDBJ databases">
        <title>Comparative genomics of Legionella pneumophila isolates from the West Bank and Germany support molecular epidemiology of Legionnaires disease.</title>
        <authorList>
            <person name="Zayed A.R."/>
            <person name="Bitar D.M."/>
            <person name="Steinert M."/>
            <person name="Lueck C."/>
            <person name="Brettar I."/>
            <person name="Hoefle M.G."/>
            <person name="Bunk B."/>
        </authorList>
    </citation>
    <scope>NUCLEOTIDE SEQUENCE</scope>
    <source>
        <strain evidence="2">H23</strain>
    </source>
</reference>
<feature type="compositionally biased region" description="Polar residues" evidence="1">
    <location>
        <begin position="1"/>
        <end position="13"/>
    </location>
</feature>
<gene>
    <name evidence="2" type="ORF">O6C86_05660</name>
</gene>
<feature type="non-terminal residue" evidence="2">
    <location>
        <position position="23"/>
    </location>
</feature>
<dbReference type="AlphaFoldDB" id="A0AAP3HD21"/>
<comment type="caution">
    <text evidence="2">The sequence shown here is derived from an EMBL/GenBank/DDBJ whole genome shotgun (WGS) entry which is preliminary data.</text>
</comment>
<name>A0AAP3HD21_LEGPN</name>
<dbReference type="InterPro" id="IPR036583">
    <property type="entry name" value="23S_rRNA_IVS_sf"/>
</dbReference>
<dbReference type="NCBIfam" id="TIGR02436">
    <property type="entry name" value="four helix bundle protein"/>
    <property type="match status" value="1"/>
</dbReference>
<dbReference type="RefSeq" id="WP_148653839.1">
    <property type="nucleotide sequence ID" value="NZ_BAZA01000237.1"/>
</dbReference>
<evidence type="ECO:0000313" key="3">
    <source>
        <dbReference type="Proteomes" id="UP001071279"/>
    </source>
</evidence>
<accession>A0AAP3HD21</accession>
<dbReference type="SUPFAM" id="SSF158446">
    <property type="entry name" value="IVS-encoded protein-like"/>
    <property type="match status" value="1"/>
</dbReference>
<sequence>MDQLQRAGSSIAQNIAEGSGEYA</sequence>
<evidence type="ECO:0000256" key="1">
    <source>
        <dbReference type="SAM" id="MobiDB-lite"/>
    </source>
</evidence>
<organism evidence="2 3">
    <name type="scientific">Legionella pneumophila</name>
    <dbReference type="NCBI Taxonomy" id="446"/>
    <lineage>
        <taxon>Bacteria</taxon>
        <taxon>Pseudomonadati</taxon>
        <taxon>Pseudomonadota</taxon>
        <taxon>Gammaproteobacteria</taxon>
        <taxon>Legionellales</taxon>
        <taxon>Legionellaceae</taxon>
        <taxon>Legionella</taxon>
    </lineage>
</organism>
<dbReference type="InterPro" id="IPR012657">
    <property type="entry name" value="23S_rRNA-intervening_sequence"/>
</dbReference>
<proteinExistence type="predicted"/>
<evidence type="ECO:0000313" key="2">
    <source>
        <dbReference type="EMBL" id="MCZ4718702.1"/>
    </source>
</evidence>
<dbReference type="Proteomes" id="UP001071279">
    <property type="component" value="Unassembled WGS sequence"/>
</dbReference>
<feature type="region of interest" description="Disordered" evidence="1">
    <location>
        <begin position="1"/>
        <end position="23"/>
    </location>
</feature>